<dbReference type="GO" id="GO:1990316">
    <property type="term" value="C:Atg1/ULK1 kinase complex"/>
    <property type="evidence" value="ECO:0007669"/>
    <property type="project" value="TreeGrafter"/>
</dbReference>
<keyword evidence="3" id="KW-0072">Autophagy</keyword>
<protein>
    <submittedName>
        <fullName evidence="8">RB1-inducible coiled-coil protein 1-like isoform X2</fullName>
    </submittedName>
</protein>
<dbReference type="GO" id="GO:0034045">
    <property type="term" value="C:phagophore assembly site membrane"/>
    <property type="evidence" value="ECO:0007669"/>
    <property type="project" value="TreeGrafter"/>
</dbReference>
<feature type="coiled-coil region" evidence="5">
    <location>
        <begin position="116"/>
        <end position="143"/>
    </location>
</feature>
<feature type="coiled-coil region" evidence="5">
    <location>
        <begin position="1009"/>
        <end position="1036"/>
    </location>
</feature>
<feature type="domain" description="Autophagy protein ATG17-like" evidence="6">
    <location>
        <begin position="110"/>
        <end position="465"/>
    </location>
</feature>
<keyword evidence="1" id="KW-0813">Transport</keyword>
<keyword evidence="9" id="KW-1185">Reference proteome</keyword>
<dbReference type="InterPro" id="IPR040040">
    <property type="entry name" value="ATG11"/>
</dbReference>
<feature type="coiled-coil region" evidence="5">
    <location>
        <begin position="779"/>
        <end position="839"/>
    </location>
</feature>
<dbReference type="GO" id="GO:0061723">
    <property type="term" value="P:glycophagy"/>
    <property type="evidence" value="ECO:0007669"/>
    <property type="project" value="TreeGrafter"/>
</dbReference>
<accession>A0AAV7KGI8</accession>
<feature type="coiled-coil region" evidence="5">
    <location>
        <begin position="283"/>
        <end position="317"/>
    </location>
</feature>
<evidence type="ECO:0000259" key="6">
    <source>
        <dbReference type="Pfam" id="PF04108"/>
    </source>
</evidence>
<evidence type="ECO:0000259" key="7">
    <source>
        <dbReference type="Pfam" id="PF10377"/>
    </source>
</evidence>
<dbReference type="PANTHER" id="PTHR13222">
    <property type="entry name" value="RB1-INDUCIBLE COILED-COIL"/>
    <property type="match status" value="1"/>
</dbReference>
<feature type="coiled-coil region" evidence="5">
    <location>
        <begin position="866"/>
        <end position="893"/>
    </location>
</feature>
<evidence type="ECO:0000256" key="4">
    <source>
        <dbReference type="ARBA" id="ARBA00023054"/>
    </source>
</evidence>
<comment type="caution">
    <text evidence="8">The sequence shown here is derived from an EMBL/GenBank/DDBJ whole genome shotgun (WGS) entry which is preliminary data.</text>
</comment>
<dbReference type="AlphaFoldDB" id="A0AAV7KGI8"/>
<dbReference type="Gene3D" id="3.10.20.90">
    <property type="entry name" value="Phosphatidylinositol 3-kinase Catalytic Subunit, Chain A, domain 1"/>
    <property type="match status" value="1"/>
</dbReference>
<dbReference type="GO" id="GO:0019901">
    <property type="term" value="F:protein kinase binding"/>
    <property type="evidence" value="ECO:0007669"/>
    <property type="project" value="TreeGrafter"/>
</dbReference>
<name>A0AAV7KGI8_9METZ</name>
<evidence type="ECO:0000256" key="3">
    <source>
        <dbReference type="ARBA" id="ARBA00023006"/>
    </source>
</evidence>
<sequence>MLHIFYVNIGQLIKLENLNLAAGSVSDLQSSLENETGVPSHSQLLLVSGGVTMESSHIVCNYGAGTDTNPIFLFSKTIIETSNPPNVIPTDKELDVHSILNRTTAHTKSLAALQLKTNAAQELAKHSQQLVEESEELARSQALQGKGWYAVMQNLDRSVRAFSTHYDKLKEMVGSIQENRSYYQTLLSTYEEDLDILRKLPFFDCFNANCSELLLGSSFVAPKGFTCLLDWIEAQDPNSTVGQLAEESQTGLSQFQNNEEIKSLMMTSQEIIDCVDNDRMRKIKGLEERLRTLQNFLRGAQEILQSQIDRAKGLQQQSHRAITTNDTSILPDLFDIQQQQLTVMYNNCQQLVDIRDKFFMTKQELTNNLHQRLMWVKSIESELVNSHSKSILFIGNSKRLHKRFEILSQIHQAPTIYINCINEVLRRRDYSKQFNTWSGDVANLATTVRDSELESRKSFLDGNGHHFILSLFPGMADLPSSFATNIKPKIDEALPDLQVESISEAMQRFPSDLAASINLKNDQVLYASTTNQMSTQEADILHQHSKHVEQLNEQILNMNNEHEIERSTLLATIESHKKQNEELLTQKITLETSLAGINTQLTVAMKNSDKLHSQLEGQTASVHAYEARVNELNEQLDIFRSEMEETVKSNKQLTTQQDAIAQAYQVEKLRNEELESRISVSEDCLKNVREAFGHETGNDLLGSEVQRVVLENQSLKTSLEQVNMDVSLKESTGDELKREVNTLRSNLETIEKDRNVLRHSLDEVMQDSKDLGLERAKFERDIYAERHKCERELERQREEIERQHSARIDNMRRLHNGEIVELRAQLSELREKRESERRTSWNHKEVETIKKLAIASSPPGTDTGNMMLLENLVREHKAELEAKDRTIKEMIQRENADTLSRRELEARIRDNSRTSDAHHRSEIIISQQPGYEQAQATPFQALLPHPSFPETDSNTINTLLDEYKSKLYSRIGVESNPMMTMTPSSMEGSYVSLGEDTEDYISKITEDMCMRITEAKDELTRELQTYQRDLGQTSTRCKHLETLNQKIKKKYKDEIELQKSKDKVQDLDSKFQSSQDYFEPSSLEFGPTSFCVLDDQMENSEMNIFRRQVPIHLSPPIPIRQSIPPLQKWEQLSPLDEMERAALKDFKVGDIVIFFNDHLKNYIAISTKDPIYYMHDECIKQYSDDKREAPRSFVFGKVTSHPECCKIVKVSRRRHLPVGTVFYRLKVSIYP</sequence>
<dbReference type="GO" id="GO:0034727">
    <property type="term" value="P:piecemeal microautophagy of the nucleus"/>
    <property type="evidence" value="ECO:0007669"/>
    <property type="project" value="TreeGrafter"/>
</dbReference>
<dbReference type="Pfam" id="PF10377">
    <property type="entry name" value="ATG11"/>
    <property type="match status" value="1"/>
</dbReference>
<dbReference type="InterPro" id="IPR045326">
    <property type="entry name" value="ATG17-like_dom"/>
</dbReference>
<keyword evidence="4 5" id="KW-0175">Coiled coil</keyword>
<dbReference type="Proteomes" id="UP001165289">
    <property type="component" value="Unassembled WGS sequence"/>
</dbReference>
<dbReference type="GO" id="GO:0060090">
    <property type="term" value="F:molecular adaptor activity"/>
    <property type="evidence" value="ECO:0007669"/>
    <property type="project" value="TreeGrafter"/>
</dbReference>
<evidence type="ECO:0000313" key="9">
    <source>
        <dbReference type="Proteomes" id="UP001165289"/>
    </source>
</evidence>
<dbReference type="InterPro" id="IPR019460">
    <property type="entry name" value="Atg11_C"/>
</dbReference>
<reference evidence="8 9" key="1">
    <citation type="journal article" date="2023" name="BMC Biol.">
        <title>The compact genome of the sponge Oopsacas minuta (Hexactinellida) is lacking key metazoan core genes.</title>
        <authorList>
            <person name="Santini S."/>
            <person name="Schenkelaars Q."/>
            <person name="Jourda C."/>
            <person name="Duchesne M."/>
            <person name="Belahbib H."/>
            <person name="Rocher C."/>
            <person name="Selva M."/>
            <person name="Riesgo A."/>
            <person name="Vervoort M."/>
            <person name="Leys S.P."/>
            <person name="Kodjabachian L."/>
            <person name="Le Bivic A."/>
            <person name="Borchiellini C."/>
            <person name="Claverie J.M."/>
            <person name="Renard E."/>
        </authorList>
    </citation>
    <scope>NUCLEOTIDE SEQUENCE [LARGE SCALE GENOMIC DNA]</scope>
    <source>
        <strain evidence="8">SPO-2</strain>
    </source>
</reference>
<dbReference type="PANTHER" id="PTHR13222:SF1">
    <property type="entry name" value="RB1-INDUCIBLE COILED-COIL PROTEIN 1"/>
    <property type="match status" value="1"/>
</dbReference>
<gene>
    <name evidence="8" type="ORF">LOD99_13988</name>
</gene>
<evidence type="ECO:0000256" key="5">
    <source>
        <dbReference type="SAM" id="Coils"/>
    </source>
</evidence>
<dbReference type="EMBL" id="JAKMXF010000033">
    <property type="protein sequence ID" value="KAI6660402.1"/>
    <property type="molecule type" value="Genomic_DNA"/>
</dbReference>
<keyword evidence="2" id="KW-0653">Protein transport</keyword>
<evidence type="ECO:0000313" key="8">
    <source>
        <dbReference type="EMBL" id="KAI6660402.1"/>
    </source>
</evidence>
<dbReference type="GO" id="GO:0015031">
    <property type="term" value="P:protein transport"/>
    <property type="evidence" value="ECO:0007669"/>
    <property type="project" value="UniProtKB-KW"/>
</dbReference>
<evidence type="ECO:0000256" key="1">
    <source>
        <dbReference type="ARBA" id="ARBA00022448"/>
    </source>
</evidence>
<dbReference type="GO" id="GO:0000045">
    <property type="term" value="P:autophagosome assembly"/>
    <property type="evidence" value="ECO:0007669"/>
    <property type="project" value="InterPro"/>
</dbReference>
<feature type="coiled-coil region" evidence="5">
    <location>
        <begin position="541"/>
        <end position="691"/>
    </location>
</feature>
<dbReference type="GO" id="GO:0034517">
    <property type="term" value="P:ribophagy"/>
    <property type="evidence" value="ECO:0007669"/>
    <property type="project" value="TreeGrafter"/>
</dbReference>
<evidence type="ECO:0000256" key="2">
    <source>
        <dbReference type="ARBA" id="ARBA00022927"/>
    </source>
</evidence>
<dbReference type="GO" id="GO:0000422">
    <property type="term" value="P:autophagy of mitochondrion"/>
    <property type="evidence" value="ECO:0007669"/>
    <property type="project" value="TreeGrafter"/>
</dbReference>
<dbReference type="Pfam" id="PF04108">
    <property type="entry name" value="ATG17_like"/>
    <property type="match status" value="1"/>
</dbReference>
<organism evidence="8 9">
    <name type="scientific">Oopsacas minuta</name>
    <dbReference type="NCBI Taxonomy" id="111878"/>
    <lineage>
        <taxon>Eukaryota</taxon>
        <taxon>Metazoa</taxon>
        <taxon>Porifera</taxon>
        <taxon>Hexactinellida</taxon>
        <taxon>Hexasterophora</taxon>
        <taxon>Lyssacinosida</taxon>
        <taxon>Leucopsacidae</taxon>
        <taxon>Oopsacas</taxon>
    </lineage>
</organism>
<dbReference type="CDD" id="cd17060">
    <property type="entry name" value="Ubl_RB1CC1"/>
    <property type="match status" value="1"/>
</dbReference>
<proteinExistence type="predicted"/>
<dbReference type="GO" id="GO:0061709">
    <property type="term" value="P:reticulophagy"/>
    <property type="evidence" value="ECO:0007669"/>
    <property type="project" value="TreeGrafter"/>
</dbReference>
<feature type="domain" description="Autophagy-related protein 11 C-terminal" evidence="7">
    <location>
        <begin position="1138"/>
        <end position="1228"/>
    </location>
</feature>